<dbReference type="Pfam" id="PF02608">
    <property type="entry name" value="Bmp"/>
    <property type="match status" value="1"/>
</dbReference>
<dbReference type="RefSeq" id="WP_218325009.1">
    <property type="nucleotide sequence ID" value="NZ_JAHUZB010000002.1"/>
</dbReference>
<proteinExistence type="predicted"/>
<name>A0ABS6TAM9_9ENTE</name>
<sequence>MKRGKRVKFLRGLFVLAFLGVLAGCGNGSETSKSDNQGDSGKIALVLGFGGVDDRSFNQAGWEGLEAWGKEKGLTEKKDFTYIETNEPADNSTNIANAVENGFQTIISLSYLQADAIKEAAEQNPSLNFALVDGEVEDVDNVVSATFNDQESAYLAGLAAAYSTTTDQVGFIGGMEGPVIARFEKGFEAGVAAGAEALEKEITVNSQYAASYDAPDRGKAIAASMYEAGADIIYQAAGSTGAGVFQEAKARNENNQDQKVWVIGVDRDQSDEGDYEMADGSTGNFCLTSTKKNVGSAVEEIANYSYTDKFPGGKLLTFGLKEDGVDLTDGQLDEETLTAVNAAREKIISGELIVPEK</sequence>
<keyword evidence="2" id="KW-1003">Cell membrane</keyword>
<organism evidence="8 9">
    <name type="scientific">Enterococcus alishanensis</name>
    <dbReference type="NCBI Taxonomy" id="1303817"/>
    <lineage>
        <taxon>Bacteria</taxon>
        <taxon>Bacillati</taxon>
        <taxon>Bacillota</taxon>
        <taxon>Bacilli</taxon>
        <taxon>Lactobacillales</taxon>
        <taxon>Enterococcaceae</taxon>
        <taxon>Enterococcus</taxon>
    </lineage>
</organism>
<evidence type="ECO:0000256" key="5">
    <source>
        <dbReference type="ARBA" id="ARBA00023288"/>
    </source>
</evidence>
<evidence type="ECO:0000256" key="2">
    <source>
        <dbReference type="ARBA" id="ARBA00022475"/>
    </source>
</evidence>
<evidence type="ECO:0000256" key="1">
    <source>
        <dbReference type="ARBA" id="ARBA00004236"/>
    </source>
</evidence>
<dbReference type="PROSITE" id="PS51257">
    <property type="entry name" value="PROKAR_LIPOPROTEIN"/>
    <property type="match status" value="1"/>
</dbReference>
<dbReference type="EMBL" id="JAHUZB010000002">
    <property type="protein sequence ID" value="MBV7389952.1"/>
    <property type="molecule type" value="Genomic_DNA"/>
</dbReference>
<evidence type="ECO:0000313" key="9">
    <source>
        <dbReference type="Proteomes" id="UP000774130"/>
    </source>
</evidence>
<feature type="chain" id="PRO_5045560466" evidence="6">
    <location>
        <begin position="24"/>
        <end position="357"/>
    </location>
</feature>
<dbReference type="Proteomes" id="UP000774130">
    <property type="component" value="Unassembled WGS sequence"/>
</dbReference>
<evidence type="ECO:0000256" key="4">
    <source>
        <dbReference type="ARBA" id="ARBA00023136"/>
    </source>
</evidence>
<protein>
    <submittedName>
        <fullName evidence="8">BMP family ABC transporter substrate-binding protein</fullName>
    </submittedName>
</protein>
<feature type="signal peptide" evidence="6">
    <location>
        <begin position="1"/>
        <end position="23"/>
    </location>
</feature>
<accession>A0ABS6TAM9</accession>
<evidence type="ECO:0000259" key="7">
    <source>
        <dbReference type="Pfam" id="PF02608"/>
    </source>
</evidence>
<evidence type="ECO:0000256" key="6">
    <source>
        <dbReference type="SAM" id="SignalP"/>
    </source>
</evidence>
<dbReference type="PANTHER" id="PTHR34296">
    <property type="entry name" value="TRANSCRIPTIONAL ACTIVATOR PROTEIN MED"/>
    <property type="match status" value="1"/>
</dbReference>
<keyword evidence="3 6" id="KW-0732">Signal</keyword>
<dbReference type="CDD" id="cd06354">
    <property type="entry name" value="PBP1_PrnA-like"/>
    <property type="match status" value="1"/>
</dbReference>
<gene>
    <name evidence="8" type="ORF">KUA55_04615</name>
</gene>
<evidence type="ECO:0000256" key="3">
    <source>
        <dbReference type="ARBA" id="ARBA00022729"/>
    </source>
</evidence>
<keyword evidence="4" id="KW-0472">Membrane</keyword>
<keyword evidence="9" id="KW-1185">Reference proteome</keyword>
<dbReference type="InterPro" id="IPR050957">
    <property type="entry name" value="BMP_lipoprotein"/>
</dbReference>
<comment type="caution">
    <text evidence="8">The sequence shown here is derived from an EMBL/GenBank/DDBJ whole genome shotgun (WGS) entry which is preliminary data.</text>
</comment>
<keyword evidence="5" id="KW-0449">Lipoprotein</keyword>
<dbReference type="PANTHER" id="PTHR34296:SF2">
    <property type="entry name" value="ABC TRANSPORTER GUANOSINE-BINDING PROTEIN NUPN"/>
    <property type="match status" value="1"/>
</dbReference>
<evidence type="ECO:0000313" key="8">
    <source>
        <dbReference type="EMBL" id="MBV7389952.1"/>
    </source>
</evidence>
<comment type="subcellular location">
    <subcellularLocation>
        <location evidence="1">Cell membrane</location>
    </subcellularLocation>
</comment>
<reference evidence="8 9" key="1">
    <citation type="submission" date="2021-06" db="EMBL/GenBank/DDBJ databases">
        <title>Enterococcus alishanensis sp. nov., a novel lactic acid bacterium isolated from fresh coffee beans.</title>
        <authorList>
            <person name="Chen Y.-S."/>
        </authorList>
    </citation>
    <scope>NUCLEOTIDE SEQUENCE [LARGE SCALE GENOMIC DNA]</scope>
    <source>
        <strain evidence="8 9">ALS3</strain>
    </source>
</reference>
<feature type="domain" description="ABC transporter substrate-binding protein PnrA-like" evidence="7">
    <location>
        <begin position="49"/>
        <end position="356"/>
    </location>
</feature>
<dbReference type="InterPro" id="IPR003760">
    <property type="entry name" value="PnrA-like"/>
</dbReference>